<dbReference type="CDD" id="cd17477">
    <property type="entry name" value="MFS_YcaD_like"/>
    <property type="match status" value="1"/>
</dbReference>
<name>A0A1U7D748_9RHOB</name>
<evidence type="ECO:0000256" key="3">
    <source>
        <dbReference type="ARBA" id="ARBA00023136"/>
    </source>
</evidence>
<dbReference type="PANTHER" id="PTHR23521">
    <property type="entry name" value="TRANSPORTER MFS SUPERFAMILY"/>
    <property type="match status" value="1"/>
</dbReference>
<dbReference type="OrthoDB" id="9810614at2"/>
<dbReference type="GO" id="GO:0005886">
    <property type="term" value="C:plasma membrane"/>
    <property type="evidence" value="ECO:0007669"/>
    <property type="project" value="TreeGrafter"/>
</dbReference>
<evidence type="ECO:0000259" key="5">
    <source>
        <dbReference type="PROSITE" id="PS50850"/>
    </source>
</evidence>
<dbReference type="InterPro" id="IPR047200">
    <property type="entry name" value="MFS_YcaD-like"/>
</dbReference>
<evidence type="ECO:0000256" key="1">
    <source>
        <dbReference type="ARBA" id="ARBA00022692"/>
    </source>
</evidence>
<feature type="transmembrane region" description="Helical" evidence="4">
    <location>
        <begin position="333"/>
        <end position="355"/>
    </location>
</feature>
<dbReference type="KEGG" id="tpro:Ga0080559_TMP3110"/>
<keyword evidence="7" id="KW-1185">Reference proteome</keyword>
<proteinExistence type="predicted"/>
<dbReference type="GO" id="GO:0022857">
    <property type="term" value="F:transmembrane transporter activity"/>
    <property type="evidence" value="ECO:0007669"/>
    <property type="project" value="InterPro"/>
</dbReference>
<sequence>MRHQPTAAAGPVAFRTTIYQVAPLLVAVTVLFLGHGLQGTLLGVRGGLEGMSAGSIGLVMSAYFLGFIVGSFWSVHLIETVGHIRTFAALASVTSAVALAYALEISVIWWLILRIINGFCFAGMILVVESWLNAGTESRWRGRVLAIYGTITLAAWAASQPMLSLADPGGFVLFCVISILVSLSLVPVTLSRTGVSNGIGADRLSARELFAISPIGLIGTFLIGIWGSAFWGMGPTFGQMIDMSTEEIAAFMAAVMIGAAIGQWPIGWLSDLMDRRIVLAGGTSVAATSAIGVFVAEAHNILFLCAVLYGATSITMYSICIAHVNDRVSQTKLLAAASGLLISYGAGSTFGPILAGSLMDLFGADALFIGSATVQAIFAIFVCWRIRVEAAVPKAEKEGFVAMPSAATSHVGVELNRHTSSRE</sequence>
<dbReference type="Proteomes" id="UP000186559">
    <property type="component" value="Chromosome"/>
</dbReference>
<reference evidence="6 7" key="1">
    <citation type="submission" date="2016-03" db="EMBL/GenBank/DDBJ databases">
        <title>Deep-sea bacteria in the southern Pacific.</title>
        <authorList>
            <person name="Tang K."/>
        </authorList>
    </citation>
    <scope>NUCLEOTIDE SEQUENCE [LARGE SCALE GENOMIC DNA]</scope>
    <source>
        <strain evidence="6 7">JLT2016</strain>
    </source>
</reference>
<dbReference type="InterPro" id="IPR011701">
    <property type="entry name" value="MFS"/>
</dbReference>
<keyword evidence="3 4" id="KW-0472">Membrane</keyword>
<dbReference type="InterPro" id="IPR020846">
    <property type="entry name" value="MFS_dom"/>
</dbReference>
<accession>A0A1U7D748</accession>
<gene>
    <name evidence="6" type="ORF">Ga0080559_TMP3110</name>
</gene>
<dbReference type="PROSITE" id="PS50850">
    <property type="entry name" value="MFS"/>
    <property type="match status" value="1"/>
</dbReference>
<feature type="transmembrane region" description="Helical" evidence="4">
    <location>
        <begin position="361"/>
        <end position="384"/>
    </location>
</feature>
<protein>
    <submittedName>
        <fullName evidence="6">Major Facilitator Superfamily transporter</fullName>
    </submittedName>
</protein>
<feature type="transmembrane region" description="Helical" evidence="4">
    <location>
        <begin position="277"/>
        <end position="295"/>
    </location>
</feature>
<evidence type="ECO:0000256" key="2">
    <source>
        <dbReference type="ARBA" id="ARBA00022989"/>
    </source>
</evidence>
<dbReference type="PANTHER" id="PTHR23521:SF3">
    <property type="entry name" value="MFS TRANSPORTER"/>
    <property type="match status" value="1"/>
</dbReference>
<feature type="transmembrane region" description="Helical" evidence="4">
    <location>
        <begin position="12"/>
        <end position="33"/>
    </location>
</feature>
<dbReference type="EMBL" id="CP014796">
    <property type="protein sequence ID" value="APX23906.1"/>
    <property type="molecule type" value="Genomic_DNA"/>
</dbReference>
<feature type="transmembrane region" description="Helical" evidence="4">
    <location>
        <begin position="248"/>
        <end position="270"/>
    </location>
</feature>
<dbReference type="AlphaFoldDB" id="A0A1U7D748"/>
<feature type="transmembrane region" description="Helical" evidence="4">
    <location>
        <begin position="87"/>
        <end position="103"/>
    </location>
</feature>
<evidence type="ECO:0000256" key="4">
    <source>
        <dbReference type="SAM" id="Phobius"/>
    </source>
</evidence>
<dbReference type="Gene3D" id="1.20.1250.20">
    <property type="entry name" value="MFS general substrate transporter like domains"/>
    <property type="match status" value="2"/>
</dbReference>
<feature type="transmembrane region" description="Helical" evidence="4">
    <location>
        <begin position="209"/>
        <end position="228"/>
    </location>
</feature>
<dbReference type="RefSeq" id="WP_076623818.1">
    <property type="nucleotide sequence ID" value="NZ_BMEW01000042.1"/>
</dbReference>
<dbReference type="SUPFAM" id="SSF103473">
    <property type="entry name" value="MFS general substrate transporter"/>
    <property type="match status" value="1"/>
</dbReference>
<keyword evidence="2 4" id="KW-1133">Transmembrane helix</keyword>
<feature type="transmembrane region" description="Helical" evidence="4">
    <location>
        <begin position="109"/>
        <end position="132"/>
    </location>
</feature>
<dbReference type="Pfam" id="PF07690">
    <property type="entry name" value="MFS_1"/>
    <property type="match status" value="1"/>
</dbReference>
<feature type="transmembrane region" description="Helical" evidence="4">
    <location>
        <begin position="169"/>
        <end position="188"/>
    </location>
</feature>
<dbReference type="InterPro" id="IPR036259">
    <property type="entry name" value="MFS_trans_sf"/>
</dbReference>
<organism evidence="6 7">
    <name type="scientific">Salipiger profundus</name>
    <dbReference type="NCBI Taxonomy" id="1229727"/>
    <lineage>
        <taxon>Bacteria</taxon>
        <taxon>Pseudomonadati</taxon>
        <taxon>Pseudomonadota</taxon>
        <taxon>Alphaproteobacteria</taxon>
        <taxon>Rhodobacterales</taxon>
        <taxon>Roseobacteraceae</taxon>
        <taxon>Salipiger</taxon>
    </lineage>
</organism>
<feature type="domain" description="Major facilitator superfamily (MFS) profile" evidence="5">
    <location>
        <begin position="212"/>
        <end position="423"/>
    </location>
</feature>
<evidence type="ECO:0000313" key="6">
    <source>
        <dbReference type="EMBL" id="APX23906.1"/>
    </source>
</evidence>
<keyword evidence="1 4" id="KW-0812">Transmembrane</keyword>
<feature type="transmembrane region" description="Helical" evidence="4">
    <location>
        <begin position="53"/>
        <end position="75"/>
    </location>
</feature>
<evidence type="ECO:0000313" key="7">
    <source>
        <dbReference type="Proteomes" id="UP000186559"/>
    </source>
</evidence>
<feature type="transmembrane region" description="Helical" evidence="4">
    <location>
        <begin position="144"/>
        <end position="163"/>
    </location>
</feature>
<feature type="transmembrane region" description="Helical" evidence="4">
    <location>
        <begin position="301"/>
        <end position="321"/>
    </location>
</feature>